<dbReference type="AlphaFoldDB" id="A0AAV8SDR8"/>
<evidence type="ECO:0000313" key="2">
    <source>
        <dbReference type="EMBL" id="KAJ8750371.1"/>
    </source>
</evidence>
<accession>A0AAV8SDR8</accession>
<feature type="region of interest" description="Disordered" evidence="1">
    <location>
        <begin position="76"/>
        <end position="96"/>
    </location>
</feature>
<evidence type="ECO:0000313" key="3">
    <source>
        <dbReference type="Proteomes" id="UP001159364"/>
    </source>
</evidence>
<name>A0AAV8SDR8_9ROSI</name>
<dbReference type="EMBL" id="JAIWQS010000011">
    <property type="protein sequence ID" value="KAJ8750371.1"/>
    <property type="molecule type" value="Genomic_DNA"/>
</dbReference>
<protein>
    <submittedName>
        <fullName evidence="2">Uncharacterized protein</fullName>
    </submittedName>
</protein>
<evidence type="ECO:0000256" key="1">
    <source>
        <dbReference type="SAM" id="MobiDB-lite"/>
    </source>
</evidence>
<organism evidence="2 3">
    <name type="scientific">Erythroxylum novogranatense</name>
    <dbReference type="NCBI Taxonomy" id="1862640"/>
    <lineage>
        <taxon>Eukaryota</taxon>
        <taxon>Viridiplantae</taxon>
        <taxon>Streptophyta</taxon>
        <taxon>Embryophyta</taxon>
        <taxon>Tracheophyta</taxon>
        <taxon>Spermatophyta</taxon>
        <taxon>Magnoliopsida</taxon>
        <taxon>eudicotyledons</taxon>
        <taxon>Gunneridae</taxon>
        <taxon>Pentapetalae</taxon>
        <taxon>rosids</taxon>
        <taxon>fabids</taxon>
        <taxon>Malpighiales</taxon>
        <taxon>Erythroxylaceae</taxon>
        <taxon>Erythroxylum</taxon>
    </lineage>
</organism>
<sequence length="96" mass="10396">MKTPVSDLKRQEDQEKNVINCSNQDLNLAPCRKSALLEPNELCLAGMKMTGQSLARFTAGPLPRNKLEFTAVLEHVSSNPNNGNSTPDGNGKSKQG</sequence>
<dbReference type="Proteomes" id="UP001159364">
    <property type="component" value="Linkage Group LG11"/>
</dbReference>
<comment type="caution">
    <text evidence="2">The sequence shown here is derived from an EMBL/GenBank/DDBJ whole genome shotgun (WGS) entry which is preliminary data.</text>
</comment>
<gene>
    <name evidence="2" type="ORF">K2173_014286</name>
</gene>
<keyword evidence="3" id="KW-1185">Reference proteome</keyword>
<reference evidence="2 3" key="1">
    <citation type="submission" date="2021-09" db="EMBL/GenBank/DDBJ databases">
        <title>Genomic insights and catalytic innovation underlie evolution of tropane alkaloids biosynthesis.</title>
        <authorList>
            <person name="Wang Y.-J."/>
            <person name="Tian T."/>
            <person name="Huang J.-P."/>
            <person name="Huang S.-X."/>
        </authorList>
    </citation>
    <scope>NUCLEOTIDE SEQUENCE [LARGE SCALE GENOMIC DNA]</scope>
    <source>
        <strain evidence="2">KIB-2018</strain>
        <tissue evidence="2">Leaf</tissue>
    </source>
</reference>
<proteinExistence type="predicted"/>